<name>A0A917ZRZ4_9ACTN</name>
<feature type="domain" description="SGNH hydrolase-type esterase" evidence="1">
    <location>
        <begin position="41"/>
        <end position="217"/>
    </location>
</feature>
<evidence type="ECO:0000313" key="3">
    <source>
        <dbReference type="Proteomes" id="UP000641932"/>
    </source>
</evidence>
<dbReference type="InterPro" id="IPR053140">
    <property type="entry name" value="GDSL_Rv0518-like"/>
</dbReference>
<dbReference type="RefSeq" id="WP_189132810.1">
    <property type="nucleotide sequence ID" value="NZ_BMMS01000015.1"/>
</dbReference>
<dbReference type="Gene3D" id="3.40.50.1110">
    <property type="entry name" value="SGNH hydrolase"/>
    <property type="match status" value="1"/>
</dbReference>
<evidence type="ECO:0000313" key="2">
    <source>
        <dbReference type="EMBL" id="GGO90705.1"/>
    </source>
</evidence>
<accession>A0A917ZRZ4</accession>
<dbReference type="PANTHER" id="PTHR43784:SF2">
    <property type="entry name" value="GDSL-LIKE LIPASE_ACYLHYDROLASE, PUTATIVE (AFU_ORTHOLOGUE AFUA_2G00820)-RELATED"/>
    <property type="match status" value="1"/>
</dbReference>
<gene>
    <name evidence="2" type="ORF">GCM10012280_36840</name>
</gene>
<organism evidence="2 3">
    <name type="scientific">Wenjunlia tyrosinilytica</name>
    <dbReference type="NCBI Taxonomy" id="1544741"/>
    <lineage>
        <taxon>Bacteria</taxon>
        <taxon>Bacillati</taxon>
        <taxon>Actinomycetota</taxon>
        <taxon>Actinomycetes</taxon>
        <taxon>Kitasatosporales</taxon>
        <taxon>Streptomycetaceae</taxon>
        <taxon>Wenjunlia</taxon>
    </lineage>
</organism>
<dbReference type="AlphaFoldDB" id="A0A917ZRZ4"/>
<reference evidence="2" key="2">
    <citation type="submission" date="2020-09" db="EMBL/GenBank/DDBJ databases">
        <authorList>
            <person name="Sun Q."/>
            <person name="Zhou Y."/>
        </authorList>
    </citation>
    <scope>NUCLEOTIDE SEQUENCE</scope>
    <source>
        <strain evidence="2">CGMCC 4.7201</strain>
    </source>
</reference>
<proteinExistence type="predicted"/>
<dbReference type="Pfam" id="PF13472">
    <property type="entry name" value="Lipase_GDSL_2"/>
    <property type="match status" value="1"/>
</dbReference>
<dbReference type="InterPro" id="IPR013830">
    <property type="entry name" value="SGNH_hydro"/>
</dbReference>
<dbReference type="Proteomes" id="UP000641932">
    <property type="component" value="Unassembled WGS sequence"/>
</dbReference>
<reference evidence="2" key="1">
    <citation type="journal article" date="2014" name="Int. J. Syst. Evol. Microbiol.">
        <title>Complete genome sequence of Corynebacterium casei LMG S-19264T (=DSM 44701T), isolated from a smear-ripened cheese.</title>
        <authorList>
            <consortium name="US DOE Joint Genome Institute (JGI-PGF)"/>
            <person name="Walter F."/>
            <person name="Albersmeier A."/>
            <person name="Kalinowski J."/>
            <person name="Ruckert C."/>
        </authorList>
    </citation>
    <scope>NUCLEOTIDE SEQUENCE</scope>
    <source>
        <strain evidence="2">CGMCC 4.7201</strain>
    </source>
</reference>
<protein>
    <recommendedName>
        <fullName evidence="1">SGNH hydrolase-type esterase domain-containing protein</fullName>
    </recommendedName>
</protein>
<evidence type="ECO:0000259" key="1">
    <source>
        <dbReference type="Pfam" id="PF13472"/>
    </source>
</evidence>
<dbReference type="EMBL" id="BMMS01000015">
    <property type="protein sequence ID" value="GGO90705.1"/>
    <property type="molecule type" value="Genomic_DNA"/>
</dbReference>
<sequence length="234" mass="25581">MTSTQAQPPDDTSLEAQDPYLLDDDSTTKFLNGAPWKRYAVLGDSIAQGVREAVPGYADSSWAERLAGSLRRVQPDLEYRNFGERDLVAAKVRSTQLEPALEFAPDLAAVLAGGNDILGRSFDADAVEVELARMISALRARGTTVVTMGLFDITQSPYVPEKYRPIMQERLRVLAEHTRAVSDRMGCLYVDLPGHPAGGEEIYSQDGLHLNTRGHAVVATETVRRIAEHLGNSA</sequence>
<dbReference type="SUPFAM" id="SSF52266">
    <property type="entry name" value="SGNH hydrolase"/>
    <property type="match status" value="1"/>
</dbReference>
<comment type="caution">
    <text evidence="2">The sequence shown here is derived from an EMBL/GenBank/DDBJ whole genome shotgun (WGS) entry which is preliminary data.</text>
</comment>
<keyword evidence="3" id="KW-1185">Reference proteome</keyword>
<dbReference type="InterPro" id="IPR036514">
    <property type="entry name" value="SGNH_hydro_sf"/>
</dbReference>
<dbReference type="CDD" id="cd01832">
    <property type="entry name" value="SGNH_hydrolase_like_1"/>
    <property type="match status" value="1"/>
</dbReference>
<dbReference type="PANTHER" id="PTHR43784">
    <property type="entry name" value="GDSL-LIKE LIPASE/ACYLHYDROLASE, PUTATIVE (AFU_ORTHOLOGUE AFUA_2G00820)-RELATED"/>
    <property type="match status" value="1"/>
</dbReference>